<evidence type="ECO:0000313" key="2">
    <source>
        <dbReference type="EMBL" id="RBQ14174.1"/>
    </source>
</evidence>
<keyword evidence="1" id="KW-1133">Transmembrane helix</keyword>
<reference evidence="2 3" key="1">
    <citation type="submission" date="2018-06" db="EMBL/GenBank/DDBJ databases">
        <title>Sphaerisporangium craniellae sp. nov., isolated from a marine sponge in the South China Sea.</title>
        <authorList>
            <person name="Li L."/>
        </authorList>
    </citation>
    <scope>NUCLEOTIDE SEQUENCE [LARGE SCALE GENOMIC DNA]</scope>
    <source>
        <strain evidence="2 3">LHW63015</strain>
    </source>
</reference>
<evidence type="ECO:0000313" key="3">
    <source>
        <dbReference type="Proteomes" id="UP000253303"/>
    </source>
</evidence>
<keyword evidence="1" id="KW-0472">Membrane</keyword>
<name>A0A366LLK0_9ACTN</name>
<protein>
    <submittedName>
        <fullName evidence="2">Uncharacterized protein</fullName>
    </submittedName>
</protein>
<gene>
    <name evidence="2" type="ORF">DP939_42250</name>
</gene>
<evidence type="ECO:0000256" key="1">
    <source>
        <dbReference type="SAM" id="Phobius"/>
    </source>
</evidence>
<keyword evidence="1" id="KW-0812">Transmembrane</keyword>
<dbReference type="Proteomes" id="UP000253303">
    <property type="component" value="Unassembled WGS sequence"/>
</dbReference>
<proteinExistence type="predicted"/>
<comment type="caution">
    <text evidence="2">The sequence shown here is derived from an EMBL/GenBank/DDBJ whole genome shotgun (WGS) entry which is preliminary data.</text>
</comment>
<accession>A0A366LLK0</accession>
<dbReference type="AlphaFoldDB" id="A0A366LLK0"/>
<feature type="transmembrane region" description="Helical" evidence="1">
    <location>
        <begin position="172"/>
        <end position="200"/>
    </location>
</feature>
<dbReference type="EMBL" id="QMEY01000037">
    <property type="protein sequence ID" value="RBQ14174.1"/>
    <property type="molecule type" value="Genomic_DNA"/>
</dbReference>
<organism evidence="2 3">
    <name type="scientific">Spongiactinospora rosea</name>
    <dbReference type="NCBI Taxonomy" id="2248750"/>
    <lineage>
        <taxon>Bacteria</taxon>
        <taxon>Bacillati</taxon>
        <taxon>Actinomycetota</taxon>
        <taxon>Actinomycetes</taxon>
        <taxon>Streptosporangiales</taxon>
        <taxon>Streptosporangiaceae</taxon>
        <taxon>Spongiactinospora</taxon>
    </lineage>
</organism>
<sequence>MGVASLHYVLPLSSLLAGVAMRRLLIGEVPAALAMFAALSLPRVVTWLGHHAARTPKRLPDPGSIQGHQDALRATIPPPVLRVLDEAAMVVQRQTRAESVLLHDMRLADHCHDGPCKPHWSAGVMLCVPNLAGHSLLLIGRALREQETIGILRFVVAHELHHAALGMRRIDLLMLTAQTIGFLLVGFLAPTLTIAAVGAASLRLMLTLCSWVVELACDKVGVEAHGAEQAEAYFTMLSRGRYRSCARAWPWWQRACSILTWLQPTHPPVWLRIWYCRRVQRGAPGRATTSRAR</sequence>
<keyword evidence="3" id="KW-1185">Reference proteome</keyword>